<dbReference type="AlphaFoldDB" id="Q4RD78"/>
<name>Q4RD78_TETNG</name>
<gene>
    <name evidence="1" type="ORF">GSTENG00037978001</name>
</gene>
<reference evidence="1" key="1">
    <citation type="journal article" date="2004" name="Nature">
        <title>Genome duplication in the teleost fish Tetraodon nigroviridis reveals the early vertebrate proto-karyotype.</title>
        <authorList>
            <person name="Jaillon O."/>
            <person name="Aury J.-M."/>
            <person name="Brunet F."/>
            <person name="Petit J.-L."/>
            <person name="Stange-Thomann N."/>
            <person name="Mauceli E."/>
            <person name="Bouneau L."/>
            <person name="Fischer C."/>
            <person name="Ozouf-Costaz C."/>
            <person name="Bernot A."/>
            <person name="Nicaud S."/>
            <person name="Jaffe D."/>
            <person name="Fisher S."/>
            <person name="Lutfalla G."/>
            <person name="Dossat C."/>
            <person name="Segurens B."/>
            <person name="Dasilva C."/>
            <person name="Salanoubat M."/>
            <person name="Levy M."/>
            <person name="Boudet N."/>
            <person name="Castellano S."/>
            <person name="Anthouard V."/>
            <person name="Jubin C."/>
            <person name="Castelli V."/>
            <person name="Katinka M."/>
            <person name="Vacherie B."/>
            <person name="Biemont C."/>
            <person name="Skalli Z."/>
            <person name="Cattolico L."/>
            <person name="Poulain J."/>
            <person name="De Berardinis V."/>
            <person name="Cruaud C."/>
            <person name="Duprat S."/>
            <person name="Brottier P."/>
            <person name="Coutanceau J.-P."/>
            <person name="Gouzy J."/>
            <person name="Parra G."/>
            <person name="Lardier G."/>
            <person name="Chapple C."/>
            <person name="McKernan K.J."/>
            <person name="McEwan P."/>
            <person name="Bosak S."/>
            <person name="Kellis M."/>
            <person name="Volff J.-N."/>
            <person name="Guigo R."/>
            <person name="Zody M.C."/>
            <person name="Mesirov J."/>
            <person name="Lindblad-Toh K."/>
            <person name="Birren B."/>
            <person name="Nusbaum C."/>
            <person name="Kahn D."/>
            <person name="Robinson-Rechavi M."/>
            <person name="Laudet V."/>
            <person name="Schachter V."/>
            <person name="Quetier F."/>
            <person name="Saurin W."/>
            <person name="Scarpelli C."/>
            <person name="Wincker P."/>
            <person name="Lander E.S."/>
            <person name="Weissenbach J."/>
            <person name="Roest Crollius H."/>
        </authorList>
    </citation>
    <scope>NUCLEOTIDE SEQUENCE [LARGE SCALE GENOMIC DNA]</scope>
</reference>
<sequence length="30" mass="3744">ESIYRRGARRWRKLYYASGHAFQAKRFNRV</sequence>
<feature type="non-terminal residue" evidence="1">
    <location>
        <position position="30"/>
    </location>
</feature>
<organism evidence="1">
    <name type="scientific">Tetraodon nigroviridis</name>
    <name type="common">Spotted green pufferfish</name>
    <name type="synonym">Chelonodon nigroviridis</name>
    <dbReference type="NCBI Taxonomy" id="99883"/>
    <lineage>
        <taxon>Eukaryota</taxon>
        <taxon>Metazoa</taxon>
        <taxon>Chordata</taxon>
        <taxon>Craniata</taxon>
        <taxon>Vertebrata</taxon>
        <taxon>Euteleostomi</taxon>
        <taxon>Actinopterygii</taxon>
        <taxon>Neopterygii</taxon>
        <taxon>Teleostei</taxon>
        <taxon>Neoteleostei</taxon>
        <taxon>Acanthomorphata</taxon>
        <taxon>Eupercaria</taxon>
        <taxon>Tetraodontiformes</taxon>
        <taxon>Tetradontoidea</taxon>
        <taxon>Tetraodontidae</taxon>
        <taxon>Tetraodon</taxon>
    </lineage>
</organism>
<comment type="caution">
    <text evidence="1">The sequence shown here is derived from an EMBL/GenBank/DDBJ whole genome shotgun (WGS) entry which is preliminary data.</text>
</comment>
<evidence type="ECO:0000313" key="1">
    <source>
        <dbReference type="EMBL" id="CAG13654.1"/>
    </source>
</evidence>
<dbReference type="EMBL" id="CAAE01017183">
    <property type="protein sequence ID" value="CAG13654.1"/>
    <property type="molecule type" value="Genomic_DNA"/>
</dbReference>
<accession>Q4RD78</accession>
<reference evidence="1" key="2">
    <citation type="submission" date="2004-02" db="EMBL/GenBank/DDBJ databases">
        <authorList>
            <consortium name="Genoscope"/>
            <consortium name="Whitehead Institute Centre for Genome Research"/>
        </authorList>
    </citation>
    <scope>NUCLEOTIDE SEQUENCE</scope>
</reference>
<protein>
    <submittedName>
        <fullName evidence="1">(spotted green pufferfish) hypothetical protein</fullName>
    </submittedName>
</protein>
<dbReference type="KEGG" id="tng:GSTEN00037978G001"/>
<feature type="non-terminal residue" evidence="1">
    <location>
        <position position="1"/>
    </location>
</feature>
<proteinExistence type="predicted"/>
<dbReference type="OrthoDB" id="63267at2759"/>